<dbReference type="InterPro" id="IPR003607">
    <property type="entry name" value="HD/PDEase_dom"/>
</dbReference>
<reference evidence="2" key="1">
    <citation type="submission" date="2021-01" db="EMBL/GenBank/DDBJ databases">
        <authorList>
            <person name="Corre E."/>
            <person name="Pelletier E."/>
            <person name="Niang G."/>
            <person name="Scheremetjew M."/>
            <person name="Finn R."/>
            <person name="Kale V."/>
            <person name="Holt S."/>
            <person name="Cochrane G."/>
            <person name="Meng A."/>
            <person name="Brown T."/>
            <person name="Cohen L."/>
        </authorList>
    </citation>
    <scope>NUCLEOTIDE SEQUENCE</scope>
    <source>
        <strain evidence="2">RCC1130</strain>
    </source>
</reference>
<gene>
    <name evidence="2" type="ORF">CLEP1334_LOCUS3100</name>
</gene>
<dbReference type="Pfam" id="PF01966">
    <property type="entry name" value="HD"/>
    <property type="match status" value="1"/>
</dbReference>
<dbReference type="InterPro" id="IPR008775">
    <property type="entry name" value="Phytyl_CoA_dOase-like"/>
</dbReference>
<dbReference type="Gene3D" id="1.10.3210.10">
    <property type="entry name" value="Hypothetical protein af1432"/>
    <property type="match status" value="1"/>
</dbReference>
<proteinExistence type="predicted"/>
<protein>
    <recommendedName>
        <fullName evidence="1">HD domain-containing protein</fullName>
    </recommendedName>
</protein>
<dbReference type="SUPFAM" id="SSF109604">
    <property type="entry name" value="HD-domain/PDEase-like"/>
    <property type="match status" value="1"/>
</dbReference>
<dbReference type="SUPFAM" id="SSF51197">
    <property type="entry name" value="Clavaminate synthase-like"/>
    <property type="match status" value="1"/>
</dbReference>
<feature type="domain" description="HD" evidence="1">
    <location>
        <begin position="4"/>
        <end position="83"/>
    </location>
</feature>
<accession>A0A7S0IQ31</accession>
<evidence type="ECO:0000313" key="2">
    <source>
        <dbReference type="EMBL" id="CAD8527879.1"/>
    </source>
</evidence>
<dbReference type="InterPro" id="IPR006674">
    <property type="entry name" value="HD_domain"/>
</dbReference>
<sequence length="427" mass="46616">MSIAEHSLQSAHAAAKAGESEESVLACLLHDVGHLCGLEAGYAPGMEGCGTPEHERVGAELLKALGFPVSITRAVSQHVNAKRYLCGRDPTYMDKLSDASRTTLRFQGGPMSAMEVAAADADPHFPLALRMRQYDEAGKDPHARPLQLEDFEASISAVLRKTLRNDEAGHTYAHSYVLSSEQLRYWEEHGFLIVRGALSNEQVDALSEMTKKVVTDTKCKDILKHHEKVADGDVQICRVENFCLHHAWWGEFAFGLAKDLVSQAFGEEAVLFKDKINFKGPQGAGFLLHQDATAYATDELATRHISVLLAIDESTAQNGPLEVATALHTQGIFANEYGVITAEAEKSMAFTQVLVRPGDIVLFDSFLPHRSGSNLTQGWRRSAYLTYNVAAEGDLHEAYYARKKAAWAAGTAGSISINRDFAGQAVD</sequence>
<dbReference type="EMBL" id="HBER01006213">
    <property type="protein sequence ID" value="CAD8527879.1"/>
    <property type="molecule type" value="Transcribed_RNA"/>
</dbReference>
<dbReference type="Pfam" id="PF05721">
    <property type="entry name" value="PhyH"/>
    <property type="match status" value="1"/>
</dbReference>
<dbReference type="CDD" id="cd00077">
    <property type="entry name" value="HDc"/>
    <property type="match status" value="1"/>
</dbReference>
<dbReference type="PANTHER" id="PTHR40202">
    <property type="match status" value="1"/>
</dbReference>
<dbReference type="AlphaFoldDB" id="A0A7S0IQ31"/>
<dbReference type="Gene3D" id="2.60.120.620">
    <property type="entry name" value="q2cbj1_9rhob like domain"/>
    <property type="match status" value="1"/>
</dbReference>
<dbReference type="InterPro" id="IPR052567">
    <property type="entry name" value="OP_Dioxygenase"/>
</dbReference>
<name>A0A7S0IQ31_9EUKA</name>
<evidence type="ECO:0000259" key="1">
    <source>
        <dbReference type="Pfam" id="PF01966"/>
    </source>
</evidence>
<dbReference type="PANTHER" id="PTHR40202:SF1">
    <property type="entry name" value="HD DOMAIN-CONTAINING PROTEIN"/>
    <property type="match status" value="1"/>
</dbReference>
<organism evidence="2">
    <name type="scientific">Calcidiscus leptoporus</name>
    <dbReference type="NCBI Taxonomy" id="127549"/>
    <lineage>
        <taxon>Eukaryota</taxon>
        <taxon>Haptista</taxon>
        <taxon>Haptophyta</taxon>
        <taxon>Prymnesiophyceae</taxon>
        <taxon>Coccolithales</taxon>
        <taxon>Calcidiscaceae</taxon>
        <taxon>Calcidiscus</taxon>
    </lineage>
</organism>